<evidence type="ECO:0000313" key="1">
    <source>
        <dbReference type="EMBL" id="SHG92099.1"/>
    </source>
</evidence>
<dbReference type="EMBL" id="FQWV01000003">
    <property type="protein sequence ID" value="SHG92099.1"/>
    <property type="molecule type" value="Genomic_DNA"/>
</dbReference>
<dbReference type="Proteomes" id="UP000184357">
    <property type="component" value="Unassembled WGS sequence"/>
</dbReference>
<protein>
    <submittedName>
        <fullName evidence="1">Uncharacterized protein</fullName>
    </submittedName>
</protein>
<dbReference type="STRING" id="43928.SAMN05443636_1324"/>
<reference evidence="1 2" key="1">
    <citation type="submission" date="2016-11" db="EMBL/GenBank/DDBJ databases">
        <authorList>
            <person name="Jaros S."/>
            <person name="Januszkiewicz K."/>
            <person name="Wedrychowicz H."/>
        </authorList>
    </citation>
    <scope>NUCLEOTIDE SEQUENCE [LARGE SCALE GENOMIC DNA]</scope>
    <source>
        <strain evidence="1 2">DSM 9297</strain>
    </source>
</reference>
<dbReference type="AlphaFoldDB" id="A0A1M5NSC5"/>
<sequence>MLPLGVMLSFEQRRSDDRSRRFGAGRRDPFCVDPFGDLVDWQLVVRGDERSVPLTVELSESVNAREQSLALHLLS</sequence>
<accession>A0A1M5NSC5</accession>
<evidence type="ECO:0000313" key="2">
    <source>
        <dbReference type="Proteomes" id="UP000184357"/>
    </source>
</evidence>
<name>A0A1M5NSC5_9EURY</name>
<proteinExistence type="predicted"/>
<keyword evidence="2" id="KW-1185">Reference proteome</keyword>
<organism evidence="1 2">
    <name type="scientific">Halobaculum gomorrense</name>
    <dbReference type="NCBI Taxonomy" id="43928"/>
    <lineage>
        <taxon>Archaea</taxon>
        <taxon>Methanobacteriati</taxon>
        <taxon>Methanobacteriota</taxon>
        <taxon>Stenosarchaea group</taxon>
        <taxon>Halobacteria</taxon>
        <taxon>Halobacteriales</taxon>
        <taxon>Haloferacaceae</taxon>
        <taxon>Halobaculum</taxon>
    </lineage>
</organism>
<gene>
    <name evidence="1" type="ORF">SAMN05443636_1324</name>
</gene>